<dbReference type="InterPro" id="IPR000535">
    <property type="entry name" value="MSP_dom"/>
</dbReference>
<dbReference type="InterPro" id="IPR013783">
    <property type="entry name" value="Ig-like_fold"/>
</dbReference>
<keyword evidence="1" id="KW-0206">Cytoskeleton</keyword>
<keyword evidence="4" id="KW-1185">Reference proteome</keyword>
<accession>A0A0K0FP59</accession>
<organism evidence="4 5">
    <name type="scientific">Strongyloides venezuelensis</name>
    <name type="common">Threadworm</name>
    <dbReference type="NCBI Taxonomy" id="75913"/>
    <lineage>
        <taxon>Eukaryota</taxon>
        <taxon>Metazoa</taxon>
        <taxon>Ecdysozoa</taxon>
        <taxon>Nematoda</taxon>
        <taxon>Chromadorea</taxon>
        <taxon>Rhabditida</taxon>
        <taxon>Tylenchina</taxon>
        <taxon>Panagrolaimomorpha</taxon>
        <taxon>Strongyloidoidea</taxon>
        <taxon>Strongyloididae</taxon>
        <taxon>Strongyloides</taxon>
    </lineage>
</organism>
<evidence type="ECO:0000313" key="4">
    <source>
        <dbReference type="Proteomes" id="UP000035680"/>
    </source>
</evidence>
<protein>
    <recommendedName>
        <fullName evidence="1">Major sperm protein</fullName>
    </recommendedName>
</protein>
<evidence type="ECO:0000256" key="1">
    <source>
        <dbReference type="RuleBase" id="RU003425"/>
    </source>
</evidence>
<evidence type="ECO:0000259" key="3">
    <source>
        <dbReference type="PROSITE" id="PS50202"/>
    </source>
</evidence>
<name>A0A0K0FP59_STRVS</name>
<dbReference type="SUPFAM" id="SSF49354">
    <property type="entry name" value="PapD-like"/>
    <property type="match status" value="1"/>
</dbReference>
<dbReference type="Gene3D" id="2.60.40.10">
    <property type="entry name" value="Immunoglobulins"/>
    <property type="match status" value="1"/>
</dbReference>
<dbReference type="AlphaFoldDB" id="A0A0K0FP59"/>
<comment type="function">
    <text evidence="1">Central component in molecular interactions underlying sperm crawling. Forms an extensive filament system that extends from sperm villipoda, along the leading edge of the pseudopod.</text>
</comment>
<dbReference type="Proteomes" id="UP000035680">
    <property type="component" value="Unassembled WGS sequence"/>
</dbReference>
<sequence>MLIDTFNCLTIGFTIIITFIAFITPGCASNDSKKGAKSVKVKAAKKDVVSPLKKTDNNSSQMKKVKEDSKKENKVIKDSKQETSKKGPEPKDDNNNTTCTKKDDEGSKKLDPTKELSLKEDSKKKDDKEEKSLKETSKKDDDKGEKSHKDTSKKEEVSIKDDQKQEGSKKEDGPPSLKEMPMKDATKEFNNFVGKKGVPEKKEESGKKDQQTNEIKPNIEKIVFEKGTGNAVITLENKTDLKRAIKIKCSDNVLYKVNPVFHYIESGKTISVEVIRSGDQKKVDKLVVLNTPATLDGHDPQKEFKSGGKYTSIVIPLAVA</sequence>
<dbReference type="PROSITE" id="PS50202">
    <property type="entry name" value="MSP"/>
    <property type="match status" value="1"/>
</dbReference>
<dbReference type="PANTHER" id="PTHR22947:SF12">
    <property type="entry name" value="MAJOR SPERM PROTEIN"/>
    <property type="match status" value="1"/>
</dbReference>
<feature type="compositionally biased region" description="Basic and acidic residues" evidence="2">
    <location>
        <begin position="197"/>
        <end position="214"/>
    </location>
</feature>
<proteinExistence type="predicted"/>
<dbReference type="PANTHER" id="PTHR22947">
    <property type="entry name" value="MAJOR SPERM PROTEIN"/>
    <property type="match status" value="1"/>
</dbReference>
<evidence type="ECO:0000256" key="2">
    <source>
        <dbReference type="SAM" id="MobiDB-lite"/>
    </source>
</evidence>
<feature type="compositionally biased region" description="Basic and acidic residues" evidence="2">
    <location>
        <begin position="44"/>
        <end position="56"/>
    </location>
</feature>
<dbReference type="STRING" id="75913.A0A0K0FP59"/>
<feature type="compositionally biased region" description="Basic and acidic residues" evidence="2">
    <location>
        <begin position="64"/>
        <end position="173"/>
    </location>
</feature>
<feature type="domain" description="MSP" evidence="3">
    <location>
        <begin position="212"/>
        <end position="320"/>
    </location>
</feature>
<keyword evidence="1" id="KW-0963">Cytoplasm</keyword>
<reference evidence="5" key="2">
    <citation type="submission" date="2015-08" db="UniProtKB">
        <authorList>
            <consortium name="WormBaseParasite"/>
        </authorList>
    </citation>
    <scope>IDENTIFICATION</scope>
</reference>
<reference evidence="4" key="1">
    <citation type="submission" date="2014-07" db="EMBL/GenBank/DDBJ databases">
        <authorList>
            <person name="Martin A.A"/>
            <person name="De Silva N."/>
        </authorList>
    </citation>
    <scope>NUCLEOTIDE SEQUENCE</scope>
</reference>
<dbReference type="Pfam" id="PF00635">
    <property type="entry name" value="Motile_Sperm"/>
    <property type="match status" value="1"/>
</dbReference>
<feature type="region of interest" description="Disordered" evidence="2">
    <location>
        <begin position="30"/>
        <end position="214"/>
    </location>
</feature>
<dbReference type="InterPro" id="IPR051774">
    <property type="entry name" value="Sperm-specific_class_P"/>
</dbReference>
<dbReference type="WBParaSite" id="SVE_1091100.1">
    <property type="protein sequence ID" value="SVE_1091100.1"/>
    <property type="gene ID" value="SVE_1091100"/>
</dbReference>
<dbReference type="InterPro" id="IPR008962">
    <property type="entry name" value="PapD-like_sf"/>
</dbReference>
<evidence type="ECO:0000313" key="5">
    <source>
        <dbReference type="WBParaSite" id="SVE_1091100.1"/>
    </source>
</evidence>